<organism evidence="14 15">
    <name type="scientific">Sus scrofa</name>
    <name type="common">Pig</name>
    <dbReference type="NCBI Taxonomy" id="9823"/>
    <lineage>
        <taxon>Eukaryota</taxon>
        <taxon>Metazoa</taxon>
        <taxon>Chordata</taxon>
        <taxon>Craniata</taxon>
        <taxon>Vertebrata</taxon>
        <taxon>Euteleostomi</taxon>
        <taxon>Mammalia</taxon>
        <taxon>Eutheria</taxon>
        <taxon>Laurasiatheria</taxon>
        <taxon>Artiodactyla</taxon>
        <taxon>Suina</taxon>
        <taxon>Suidae</taxon>
        <taxon>Sus</taxon>
    </lineage>
</organism>
<dbReference type="PROSITE" id="PS50835">
    <property type="entry name" value="IG_LIKE"/>
    <property type="match status" value="1"/>
</dbReference>
<dbReference type="FunFam" id="2.60.40.10:FF:000878">
    <property type="entry name" value="T cell receptor alpha variable 38-1"/>
    <property type="match status" value="1"/>
</dbReference>
<reference evidence="14" key="1">
    <citation type="submission" date="2025-08" db="UniProtKB">
        <authorList>
            <consortium name="Ensembl"/>
        </authorList>
    </citation>
    <scope>IDENTIFICATION</scope>
</reference>
<keyword evidence="4" id="KW-0391">Immunity</keyword>
<proteinExistence type="predicted"/>
<comment type="subcellular location">
    <subcellularLocation>
        <location evidence="1">Cell membrane</location>
    </subcellularLocation>
</comment>
<evidence type="ECO:0000313" key="15">
    <source>
        <dbReference type="Proteomes" id="UP000694720"/>
    </source>
</evidence>
<evidence type="ECO:0000256" key="2">
    <source>
        <dbReference type="ARBA" id="ARBA00022475"/>
    </source>
</evidence>
<dbReference type="PANTHER" id="PTHR19367:SF45">
    <property type="entry name" value="IG-LIKE DOMAIN-CONTAINING PROTEIN"/>
    <property type="match status" value="1"/>
</dbReference>
<evidence type="ECO:0000256" key="4">
    <source>
        <dbReference type="ARBA" id="ARBA00022859"/>
    </source>
</evidence>
<sequence>MPLSSLLWLFLASVFSGSGVTQKVTQDQPVVSRQVGEEVTLNCRYETSWNEYILFWYKQPPSGEMTFLIRQESKGLNTKDGRYSTNFQKAQNFISLTISALQLQDSAKYFCALRELTVPEAIGEAEQKPQSSIQERPPAAGPKLKCTPADPRQEVVVLWLLHLWSGQDYFLNKSSFHFLWKQVLE</sequence>
<keyword evidence="5" id="KW-1064">Adaptive immunity</keyword>
<evidence type="ECO:0000259" key="13">
    <source>
        <dbReference type="PROSITE" id="PS50835"/>
    </source>
</evidence>
<evidence type="ECO:0000256" key="10">
    <source>
        <dbReference type="ARBA" id="ARBA00043266"/>
    </source>
</evidence>
<keyword evidence="9" id="KW-0393">Immunoglobulin domain</keyword>
<feature type="chain" id="PRO_5034195599" description="Ig-like domain-containing protein" evidence="12">
    <location>
        <begin position="22"/>
        <end position="185"/>
    </location>
</feature>
<dbReference type="InterPro" id="IPR013783">
    <property type="entry name" value="Ig-like_fold"/>
</dbReference>
<evidence type="ECO:0000256" key="11">
    <source>
        <dbReference type="SAM" id="MobiDB-lite"/>
    </source>
</evidence>
<dbReference type="GO" id="GO:0042101">
    <property type="term" value="C:T cell receptor complex"/>
    <property type="evidence" value="ECO:0007669"/>
    <property type="project" value="UniProtKB-KW"/>
</dbReference>
<evidence type="ECO:0000256" key="1">
    <source>
        <dbReference type="ARBA" id="ARBA00004236"/>
    </source>
</evidence>
<dbReference type="SMART" id="SM00409">
    <property type="entry name" value="IG"/>
    <property type="match status" value="1"/>
</dbReference>
<feature type="domain" description="Ig-like" evidence="13">
    <location>
        <begin position="36"/>
        <end position="134"/>
    </location>
</feature>
<evidence type="ECO:0000256" key="7">
    <source>
        <dbReference type="ARBA" id="ARBA00023157"/>
    </source>
</evidence>
<dbReference type="SUPFAM" id="SSF48726">
    <property type="entry name" value="Immunoglobulin"/>
    <property type="match status" value="1"/>
</dbReference>
<evidence type="ECO:0000256" key="6">
    <source>
        <dbReference type="ARBA" id="ARBA00023136"/>
    </source>
</evidence>
<protein>
    <recommendedName>
        <fullName evidence="13">Ig-like domain-containing protein</fullName>
    </recommendedName>
</protein>
<dbReference type="SMART" id="SM00406">
    <property type="entry name" value="IGv"/>
    <property type="match status" value="1"/>
</dbReference>
<dbReference type="Gene3D" id="2.60.40.10">
    <property type="entry name" value="Immunoglobulins"/>
    <property type="match status" value="1"/>
</dbReference>
<keyword evidence="6" id="KW-0472">Membrane</keyword>
<dbReference type="Proteomes" id="UP000694720">
    <property type="component" value="Unplaced"/>
</dbReference>
<dbReference type="InterPro" id="IPR007110">
    <property type="entry name" value="Ig-like_dom"/>
</dbReference>
<keyword evidence="10" id="KW-1279">T cell receptor</keyword>
<dbReference type="InterPro" id="IPR036179">
    <property type="entry name" value="Ig-like_dom_sf"/>
</dbReference>
<dbReference type="AlphaFoldDB" id="A0A8D0Z7S7"/>
<accession>A0A8D0Z7S7</accession>
<dbReference type="InterPro" id="IPR051287">
    <property type="entry name" value="TCR_variable_region"/>
</dbReference>
<dbReference type="InterPro" id="IPR013106">
    <property type="entry name" value="Ig_V-set"/>
</dbReference>
<dbReference type="CDD" id="cd07706">
    <property type="entry name" value="IgV_TCR_delta"/>
    <property type="match status" value="1"/>
</dbReference>
<dbReference type="GO" id="GO:0002250">
    <property type="term" value="P:adaptive immune response"/>
    <property type="evidence" value="ECO:0007669"/>
    <property type="project" value="UniProtKB-KW"/>
</dbReference>
<keyword evidence="3 12" id="KW-0732">Signal</keyword>
<feature type="region of interest" description="Disordered" evidence="11">
    <location>
        <begin position="124"/>
        <end position="147"/>
    </location>
</feature>
<keyword evidence="8" id="KW-0675">Receptor</keyword>
<feature type="signal peptide" evidence="12">
    <location>
        <begin position="1"/>
        <end position="21"/>
    </location>
</feature>
<dbReference type="PANTHER" id="PTHR19367">
    <property type="entry name" value="T-CELL RECEPTOR ALPHA CHAIN V REGION"/>
    <property type="match status" value="1"/>
</dbReference>
<keyword evidence="2" id="KW-1003">Cell membrane</keyword>
<dbReference type="Ensembl" id="ENSSSCT00035032103.1">
    <property type="protein sequence ID" value="ENSSSCP00035012632.1"/>
    <property type="gene ID" value="ENSSSCG00035024418.1"/>
</dbReference>
<evidence type="ECO:0000256" key="12">
    <source>
        <dbReference type="SAM" id="SignalP"/>
    </source>
</evidence>
<evidence type="ECO:0000256" key="3">
    <source>
        <dbReference type="ARBA" id="ARBA00022729"/>
    </source>
</evidence>
<evidence type="ECO:0000256" key="9">
    <source>
        <dbReference type="ARBA" id="ARBA00023319"/>
    </source>
</evidence>
<evidence type="ECO:0000313" key="14">
    <source>
        <dbReference type="Ensembl" id="ENSSSCP00035012632.1"/>
    </source>
</evidence>
<name>A0A8D0Z7S7_PIG</name>
<dbReference type="InterPro" id="IPR003599">
    <property type="entry name" value="Ig_sub"/>
</dbReference>
<dbReference type="Pfam" id="PF07686">
    <property type="entry name" value="V-set"/>
    <property type="match status" value="1"/>
</dbReference>
<evidence type="ECO:0000256" key="5">
    <source>
        <dbReference type="ARBA" id="ARBA00023130"/>
    </source>
</evidence>
<evidence type="ECO:0000256" key="8">
    <source>
        <dbReference type="ARBA" id="ARBA00023170"/>
    </source>
</evidence>
<keyword evidence="7" id="KW-1015">Disulfide bond</keyword>